<protein>
    <submittedName>
        <fullName evidence="1">Uncharacterized protein</fullName>
    </submittedName>
</protein>
<reference evidence="2" key="1">
    <citation type="journal article" date="2019" name="Int. J. Syst. Evol. Microbiol.">
        <title>The Global Catalogue of Microorganisms (GCM) 10K type strain sequencing project: providing services to taxonomists for standard genome sequencing and annotation.</title>
        <authorList>
            <consortium name="The Broad Institute Genomics Platform"/>
            <consortium name="The Broad Institute Genome Sequencing Center for Infectious Disease"/>
            <person name="Wu L."/>
            <person name="Ma J."/>
        </authorList>
    </citation>
    <scope>NUCLEOTIDE SEQUENCE [LARGE SCALE GENOMIC DNA]</scope>
    <source>
        <strain evidence="2">CCUG 55608</strain>
    </source>
</reference>
<sequence>MATYAADDLTTKIINQAAAQPGWKRSPFAWNYANDPNNWEYRVVHLINDWVHRNVDFTFEYNLGSAPKNPSGTPLHYSLMTNNTSSNTVNFTPDVNEQVDVEQSWEITAGAKVTIETSVEEDLAIEKGTVKVGFEGSLSVGSSGSNLDSLRFGFGNGVNVSPHSTGTFDMMVTKEQQQLPLSIKATAFVKEGVSTVVYEDQFQVGSGWNIFDFDFLTSDQRTYEYTGLVNAITGNANVTYTEVPITNRALVDESADYPNYKLDNR</sequence>
<dbReference type="Proteomes" id="UP001597116">
    <property type="component" value="Unassembled WGS sequence"/>
</dbReference>
<name>A0ABW3QD21_9BACT</name>
<gene>
    <name evidence="1" type="ORF">ACFQ4C_20915</name>
</gene>
<dbReference type="RefSeq" id="WP_379884474.1">
    <property type="nucleotide sequence ID" value="NZ_JBHTLP010000016.1"/>
</dbReference>
<organism evidence="1 2">
    <name type="scientific">Larkinella insperata</name>
    <dbReference type="NCBI Taxonomy" id="332158"/>
    <lineage>
        <taxon>Bacteria</taxon>
        <taxon>Pseudomonadati</taxon>
        <taxon>Bacteroidota</taxon>
        <taxon>Cytophagia</taxon>
        <taxon>Cytophagales</taxon>
        <taxon>Spirosomataceae</taxon>
        <taxon>Larkinella</taxon>
    </lineage>
</organism>
<comment type="caution">
    <text evidence="1">The sequence shown here is derived from an EMBL/GenBank/DDBJ whole genome shotgun (WGS) entry which is preliminary data.</text>
</comment>
<accession>A0ABW3QD21</accession>
<dbReference type="EMBL" id="JBHTLP010000016">
    <property type="protein sequence ID" value="MFD1143602.1"/>
    <property type="molecule type" value="Genomic_DNA"/>
</dbReference>
<evidence type="ECO:0000313" key="2">
    <source>
        <dbReference type="Proteomes" id="UP001597116"/>
    </source>
</evidence>
<dbReference type="Gene3D" id="2.170.15.10">
    <property type="entry name" value="Proaerolysin, chain A, domain 3"/>
    <property type="match status" value="1"/>
</dbReference>
<keyword evidence="2" id="KW-1185">Reference proteome</keyword>
<dbReference type="SUPFAM" id="SSF56973">
    <property type="entry name" value="Aerolisin/ETX pore-forming domain"/>
    <property type="match status" value="1"/>
</dbReference>
<evidence type="ECO:0000313" key="1">
    <source>
        <dbReference type="EMBL" id="MFD1143602.1"/>
    </source>
</evidence>
<proteinExistence type="predicted"/>